<gene>
    <name evidence="1" type="ORF">KX928_18770</name>
</gene>
<protein>
    <submittedName>
        <fullName evidence="1">Uncharacterized protein</fullName>
    </submittedName>
</protein>
<accession>A0A9X1FYR7</accession>
<dbReference type="EMBL" id="JAHXDN010000005">
    <property type="protein sequence ID" value="MBW4709832.1"/>
    <property type="molecule type" value="Genomic_DNA"/>
</dbReference>
<comment type="caution">
    <text evidence="1">The sequence shown here is derived from an EMBL/GenBank/DDBJ whole genome shotgun (WGS) entry which is preliminary data.</text>
</comment>
<sequence>MPKFDLYFLVTSREEASSTFLATVEDANDRVAELFETEDVKVYVEPRPIEQLLQTKMKWVLGFIHEKRVLFEGENARTRDFMNAINASKKALKESEFASDCGVLFAVLAEQTTLKAQGAVLAMIEASLSGDEEKKVRPQVAADQTELEWMLKTYRLELSISERLTNLGIFQR</sequence>
<keyword evidence="2" id="KW-1185">Reference proteome</keyword>
<organism evidence="1 2">
    <name type="scientific">Roseobacter insulae</name>
    <dbReference type="NCBI Taxonomy" id="2859783"/>
    <lineage>
        <taxon>Bacteria</taxon>
        <taxon>Pseudomonadati</taxon>
        <taxon>Pseudomonadota</taxon>
        <taxon>Alphaproteobacteria</taxon>
        <taxon>Rhodobacterales</taxon>
        <taxon>Roseobacteraceae</taxon>
        <taxon>Roseobacter</taxon>
    </lineage>
</organism>
<proteinExistence type="predicted"/>
<reference evidence="1" key="1">
    <citation type="submission" date="2021-07" db="EMBL/GenBank/DDBJ databases">
        <title>Roseobacter insulae sp. nov., isolated from a tidal flat.</title>
        <authorList>
            <person name="Park S."/>
            <person name="Yoon J.-H."/>
        </authorList>
    </citation>
    <scope>NUCLEOTIDE SEQUENCE</scope>
    <source>
        <strain evidence="1">YSTF-M11</strain>
    </source>
</reference>
<evidence type="ECO:0000313" key="1">
    <source>
        <dbReference type="EMBL" id="MBW4709832.1"/>
    </source>
</evidence>
<name>A0A9X1FYR7_9RHOB</name>
<dbReference type="RefSeq" id="WP_219505767.1">
    <property type="nucleotide sequence ID" value="NZ_JAHXDN010000005.1"/>
</dbReference>
<dbReference type="AlphaFoldDB" id="A0A9X1FYR7"/>
<dbReference type="Proteomes" id="UP001138661">
    <property type="component" value="Unassembled WGS sequence"/>
</dbReference>
<evidence type="ECO:0000313" key="2">
    <source>
        <dbReference type="Proteomes" id="UP001138661"/>
    </source>
</evidence>